<accession>A0A3B7MQ47</accession>
<dbReference type="InterPro" id="IPR029030">
    <property type="entry name" value="Caspase-like_dom_sf"/>
</dbReference>
<dbReference type="Gene3D" id="2.60.40.10">
    <property type="entry name" value="Immunoglobulins"/>
    <property type="match status" value="2"/>
</dbReference>
<dbReference type="Gene3D" id="3.40.50.1460">
    <property type="match status" value="1"/>
</dbReference>
<keyword evidence="5" id="KW-1185">Reference proteome</keyword>
<dbReference type="Proteomes" id="UP000263900">
    <property type="component" value="Chromosome"/>
</dbReference>
<dbReference type="OrthoDB" id="9757650at2"/>
<dbReference type="EMBL" id="CP032157">
    <property type="protein sequence ID" value="AXY75439.1"/>
    <property type="molecule type" value="Genomic_DNA"/>
</dbReference>
<evidence type="ECO:0000313" key="4">
    <source>
        <dbReference type="EMBL" id="AXY75439.1"/>
    </source>
</evidence>
<evidence type="ECO:0000259" key="3">
    <source>
        <dbReference type="Pfam" id="PF01364"/>
    </source>
</evidence>
<dbReference type="InterPro" id="IPR029031">
    <property type="entry name" value="Gingipain_N_sf"/>
</dbReference>
<organism evidence="4 5">
    <name type="scientific">Paraflavitalea soli</name>
    <dbReference type="NCBI Taxonomy" id="2315862"/>
    <lineage>
        <taxon>Bacteria</taxon>
        <taxon>Pseudomonadati</taxon>
        <taxon>Bacteroidota</taxon>
        <taxon>Chitinophagia</taxon>
        <taxon>Chitinophagales</taxon>
        <taxon>Chitinophagaceae</taxon>
        <taxon>Paraflavitalea</taxon>
    </lineage>
</organism>
<dbReference type="InterPro" id="IPR001769">
    <property type="entry name" value="Gingipain"/>
</dbReference>
<evidence type="ECO:0000256" key="1">
    <source>
        <dbReference type="ARBA" id="ARBA00022729"/>
    </source>
</evidence>
<feature type="signal peptide" evidence="2">
    <location>
        <begin position="1"/>
        <end position="18"/>
    </location>
</feature>
<dbReference type="Gene3D" id="3.40.50.10390">
    <property type="entry name" value="Gingipain r, domain 1"/>
    <property type="match status" value="1"/>
</dbReference>
<protein>
    <recommendedName>
        <fullName evidence="3">Gingipain domain-containing protein</fullName>
    </recommendedName>
</protein>
<dbReference type="GO" id="GO:0006508">
    <property type="term" value="P:proteolysis"/>
    <property type="evidence" value="ECO:0007669"/>
    <property type="project" value="InterPro"/>
</dbReference>
<evidence type="ECO:0000313" key="5">
    <source>
        <dbReference type="Proteomes" id="UP000263900"/>
    </source>
</evidence>
<reference evidence="4 5" key="1">
    <citation type="submission" date="2018-09" db="EMBL/GenBank/DDBJ databases">
        <title>Genome sequencing of strain 6GH32-13.</title>
        <authorList>
            <person name="Weon H.-Y."/>
            <person name="Heo J."/>
            <person name="Kwon S.-W."/>
        </authorList>
    </citation>
    <scope>NUCLEOTIDE SEQUENCE [LARGE SCALE GENOMIC DNA]</scope>
    <source>
        <strain evidence="4 5">5GH32-13</strain>
    </source>
</reference>
<dbReference type="Gene3D" id="2.60.40.4070">
    <property type="match status" value="1"/>
</dbReference>
<dbReference type="Pfam" id="PF01364">
    <property type="entry name" value="Peptidase_C25"/>
    <property type="match status" value="1"/>
</dbReference>
<gene>
    <name evidence="4" type="ORF">D3H65_16260</name>
</gene>
<sequence>MKRIFTLLFMLAALSVAAQSYNNEWIKFNQTYYKFKVATEGLLRISKASLDAAGIGGTQVQNFELWRNGVKVPFYPSVASGVLPANGYLEFWAQPNDGKADKPMYRDPAYQHSDKINLNSDTAVYFLSVNNDQSGFRYQDVVNNVGGPVPPQEPYLMYTAGSYFKNRINFGFAVDLREYLYSSSYDKGEFWASGDIYPAGPLSTALTGLSVYPSGPDATLRFGVVGNALNPRTIKAAVNGSVVKDVVMDYFNDLHTTATFPATTIQSGTAIVQFTNGSPISTDRMVISYYEITYPREFKFGNLKNFKFTLPAKAAGYFLAIKEFDYGSTPPVLYDMALGERYVADITTTPGSILFALPGSGAARDLVLVNAEAANVSTVSSLTTKTFINYSLAANQGNYMIISHPSLYVGSAGNNPVNDYKAYRQSTAGGGYNVIVADIDELVDQFAFGIKKHPLSVRNFIRFARATFSGSLKNVFLIGRGMTYYEYRTHITDPIIDKLNIVPTFGNPASDNLLSSATVSSPIPVTPIGRLSVVSGKEIEDYLEKVKEYENQQQNAPNTLAAREWMKNVVQVTGATDAYLGSVLCNYMGVYKQIVEDTLFGGKVSTFCKSVAGTSDQLASDQIAKLFSDGIAFLNYFGHSSATTLEFNLDNPQNYSNQGKYPVFFVNGCNAGNFFTYYPQRLAVNETLSEKFVLAKQRGSIAFVASTHYGIVNYLNLFLTNLYGTISRTDFNKSLGETSRDAFQMMQNATGPSDFYTRLHAEQITLHGDPALRINAQGKPDYIVEESSIKVNPTFVSIAETHFELKVRLVNLGRATDDSIVVQVKQQYPNGSSAVLYREKRAAITFADSITINVPIVSTRDKGAHIITVNIDDDHVVDEVAEDNNTASKQLNIYQDEARPTFPYDMAIIKDPAQKLYATTANPLSTLKSYIIEIDTTEQFNSIDKKSKTISSGGGVVEYDPQLSYLDSTVYYWRISPVPVANGNFQWVNQSFMFKNNVEGYNQSHLFQQEKSTVERMYLDTETRQWKYGLRKNKLVIKNCIFQTGCATDPEFGVTVNDENYIASACVGNSLIFIVFDSVTFKPWKNVDDVMPKPNSLHRYGSGDANCAPNRWYNFEFSYMTAASRKKMMDFMDIIPTGSFVLVKSVFHSNPESYIQTWQKDTLLYGSNNSIYHKLLAAGFVDIDTVTTSRAWAFVYKKGANTNNSTFVPKYAVAKSFEDRITMNVECFTPDTVGYVTSPVFGPAASWKEVRWHGTSLEQPSADKPTVDVIGISPSFAETTLYTLDKNSQQFDISTVDAANYPYMKLKLRNADSVALTPYQLDYWRVYYTPVPEGSMAANILLDAKDTIEVGETFKFAIAFKNLSKHDFDSMVVKAVITDNSNVPHIIPLSKQKAIVSGDTVAIKFELNSKDYIGNNTLYVEVNPDNNQPEQYHFNNFLYHNIYVKADNTNPFLDVTFDGIHILNRDIVSAKPHIQIRLKDEAKHLLLNDTSLSSVEVKYPNGTTRTYHFDNDTLRFTPATSGTDNSAVLDFTPAFTSQVNPEGDEYELIVRGKDRSGNKAGTEYRVSFRVINKPMISNLLNYPNPFSTSTAFVFTITGSEIPQNIKIQVLTVTGKIVREITIDELGPLRIGRNITEFKWDGTDQYGQKLANGVYLYRVVTSLNGKSMDKYRSTSDNTDKFFTNGYGKMYLMR</sequence>
<dbReference type="SUPFAM" id="SSF52129">
    <property type="entry name" value="Caspase-like"/>
    <property type="match status" value="1"/>
</dbReference>
<dbReference type="GO" id="GO:0008234">
    <property type="term" value="F:cysteine-type peptidase activity"/>
    <property type="evidence" value="ECO:0007669"/>
    <property type="project" value="InterPro"/>
</dbReference>
<dbReference type="InterPro" id="IPR013783">
    <property type="entry name" value="Ig-like_fold"/>
</dbReference>
<feature type="domain" description="Gingipain" evidence="3">
    <location>
        <begin position="399"/>
        <end position="774"/>
    </location>
</feature>
<proteinExistence type="predicted"/>
<dbReference type="KEGG" id="pseg:D3H65_16260"/>
<evidence type="ECO:0000256" key="2">
    <source>
        <dbReference type="SAM" id="SignalP"/>
    </source>
</evidence>
<dbReference type="RefSeq" id="WP_119051320.1">
    <property type="nucleotide sequence ID" value="NZ_CP032157.1"/>
</dbReference>
<feature type="chain" id="PRO_5017735342" description="Gingipain domain-containing protein" evidence="2">
    <location>
        <begin position="19"/>
        <end position="1692"/>
    </location>
</feature>
<name>A0A3B7MQ47_9BACT</name>
<keyword evidence="1 2" id="KW-0732">Signal</keyword>